<name>A0ACC2BDW1_DIPCM</name>
<sequence length="697" mass="76180">MSPLTCLHGQEALDSDNLNGRSVANSEMKKQGWAVDKSMALYHVGGWGAPYFFINRDGNMAVRPSGFNTTFTEEIDLMAVLQKIQEAGEMNTPLIIRFPEILKNRLEVLQTAFERAILLNGYRGSFQGVFPVKCNPDRYVVEDIVRFGRNFAFGLEAGSKPELLMTMACMCKASPDALLICNGYKDAEYVQLALIARQLGLNSVIVLEQEEELQIVLKMSQYLRVQPVIGVRAKLSTKHNGHWGETSGDKGKFGLSASEILSIVKTLKDVGMLDALQLLHFHIGSQIPSLSIVKEGVTEAAHIFCELSLLGAGMKYLDIGGGLGIDYDGSNSSASGMSIGYTVEEYAEQVVHAVDDACALKNVKAPTICCESGRGLVSHHSVLIFDAFSVSKPQHGGKELCRGEDVTDLLQSHDLPHQLSVLSEDLARLVNIGDLEGALACAKQLKLDCACSFKLGLVSLELRAIVDELYTSVSNLMCQESKKGNLRSLSKKAGLGMSDVINDQIVTYHTNLSIFKSVPDSWAIGQLFPIVPLHRLDEAPSVRAILCDLTCDSDGKISSFVSGNPLGKADSFLPLHKLEANRPYYLGMFLGGAYQEVLGSMHNLFGTTHVVHVLGKTGGSFQISLQLPGQTISDVLRAMLHDPLSMFEDIRSQFLDSFKAGRFGGNREATVALHILKCSFSSYTYLSHDQDHHYSVF</sequence>
<organism evidence="1 2">
    <name type="scientific">Diphasiastrum complanatum</name>
    <name type="common">Issler's clubmoss</name>
    <name type="synonym">Lycopodium complanatum</name>
    <dbReference type="NCBI Taxonomy" id="34168"/>
    <lineage>
        <taxon>Eukaryota</taxon>
        <taxon>Viridiplantae</taxon>
        <taxon>Streptophyta</taxon>
        <taxon>Embryophyta</taxon>
        <taxon>Tracheophyta</taxon>
        <taxon>Lycopodiopsida</taxon>
        <taxon>Lycopodiales</taxon>
        <taxon>Lycopodiaceae</taxon>
        <taxon>Lycopodioideae</taxon>
        <taxon>Diphasiastrum</taxon>
    </lineage>
</organism>
<protein>
    <submittedName>
        <fullName evidence="1">Uncharacterized protein</fullName>
    </submittedName>
</protein>
<dbReference type="Proteomes" id="UP001162992">
    <property type="component" value="Chromosome 16"/>
</dbReference>
<reference evidence="2" key="1">
    <citation type="journal article" date="2024" name="Proc. Natl. Acad. Sci. U.S.A.">
        <title>Extraordinary preservation of gene collinearity over three hundred million years revealed in homosporous lycophytes.</title>
        <authorList>
            <person name="Li C."/>
            <person name="Wickell D."/>
            <person name="Kuo L.Y."/>
            <person name="Chen X."/>
            <person name="Nie B."/>
            <person name="Liao X."/>
            <person name="Peng D."/>
            <person name="Ji J."/>
            <person name="Jenkins J."/>
            <person name="Williams M."/>
            <person name="Shu S."/>
            <person name="Plott C."/>
            <person name="Barry K."/>
            <person name="Rajasekar S."/>
            <person name="Grimwood J."/>
            <person name="Han X."/>
            <person name="Sun S."/>
            <person name="Hou Z."/>
            <person name="He W."/>
            <person name="Dai G."/>
            <person name="Sun C."/>
            <person name="Schmutz J."/>
            <person name="Leebens-Mack J.H."/>
            <person name="Li F.W."/>
            <person name="Wang L."/>
        </authorList>
    </citation>
    <scope>NUCLEOTIDE SEQUENCE [LARGE SCALE GENOMIC DNA]</scope>
    <source>
        <strain evidence="2">cv. PW_Plant_1</strain>
    </source>
</reference>
<comment type="caution">
    <text evidence="1">The sequence shown here is derived from an EMBL/GenBank/DDBJ whole genome shotgun (WGS) entry which is preliminary data.</text>
</comment>
<evidence type="ECO:0000313" key="1">
    <source>
        <dbReference type="EMBL" id="KAJ7527915.1"/>
    </source>
</evidence>
<evidence type="ECO:0000313" key="2">
    <source>
        <dbReference type="Proteomes" id="UP001162992"/>
    </source>
</evidence>
<gene>
    <name evidence="1" type="ORF">O6H91_16G076000</name>
</gene>
<dbReference type="EMBL" id="CM055107">
    <property type="protein sequence ID" value="KAJ7527915.1"/>
    <property type="molecule type" value="Genomic_DNA"/>
</dbReference>
<proteinExistence type="predicted"/>
<accession>A0ACC2BDW1</accession>
<keyword evidence="2" id="KW-1185">Reference proteome</keyword>